<comment type="caution">
    <text evidence="2">The sequence shown here is derived from an EMBL/GenBank/DDBJ whole genome shotgun (WGS) entry which is preliminary data.</text>
</comment>
<proteinExistence type="predicted"/>
<organism evidence="2 3">
    <name type="scientific">Zoarces viviparus</name>
    <name type="common">Viviparous eelpout</name>
    <name type="synonym">Blennius viviparus</name>
    <dbReference type="NCBI Taxonomy" id="48416"/>
    <lineage>
        <taxon>Eukaryota</taxon>
        <taxon>Metazoa</taxon>
        <taxon>Chordata</taxon>
        <taxon>Craniata</taxon>
        <taxon>Vertebrata</taxon>
        <taxon>Euteleostomi</taxon>
        <taxon>Actinopterygii</taxon>
        <taxon>Neopterygii</taxon>
        <taxon>Teleostei</taxon>
        <taxon>Neoteleostei</taxon>
        <taxon>Acanthomorphata</taxon>
        <taxon>Eupercaria</taxon>
        <taxon>Perciformes</taxon>
        <taxon>Cottioidei</taxon>
        <taxon>Zoarcales</taxon>
        <taxon>Zoarcidae</taxon>
        <taxon>Zoarcinae</taxon>
        <taxon>Zoarces</taxon>
    </lineage>
</organism>
<feature type="region of interest" description="Disordered" evidence="1">
    <location>
        <begin position="21"/>
        <end position="50"/>
    </location>
</feature>
<reference evidence="2 3" key="1">
    <citation type="journal article" date="2024" name="Genome Biol. Evol.">
        <title>Chromosome-level genome assembly of the viviparous eelpout Zoarces viviparus.</title>
        <authorList>
            <person name="Fuhrmann N."/>
            <person name="Brasseur M.V."/>
            <person name="Bakowski C.E."/>
            <person name="Podsiadlowski L."/>
            <person name="Prost S."/>
            <person name="Krehenwinkel H."/>
            <person name="Mayer C."/>
        </authorList>
    </citation>
    <scope>NUCLEOTIDE SEQUENCE [LARGE SCALE GENOMIC DNA]</scope>
    <source>
        <strain evidence="2">NO-MEL_2022_Ind0_liver</strain>
    </source>
</reference>
<feature type="compositionally biased region" description="Acidic residues" evidence="1">
    <location>
        <begin position="31"/>
        <end position="50"/>
    </location>
</feature>
<feature type="compositionally biased region" description="Basic and acidic residues" evidence="1">
    <location>
        <begin position="21"/>
        <end position="30"/>
    </location>
</feature>
<keyword evidence="3" id="KW-1185">Reference proteome</keyword>
<name>A0AAW1FR96_ZOAVI</name>
<sequence>MLDLCDHHCVFEVEAHPAEVEEVKEEVKVGEEEEEEGEEGEEEVKEGEEEECQAVPFLPHVSQPCHCPLRDAVFTVSMFTTCSQIQYV</sequence>
<protein>
    <submittedName>
        <fullName evidence="2">Uncharacterized protein</fullName>
    </submittedName>
</protein>
<dbReference type="Proteomes" id="UP001488805">
    <property type="component" value="Unassembled WGS sequence"/>
</dbReference>
<accession>A0AAW1FR96</accession>
<gene>
    <name evidence="2" type="ORF">VZT92_004817</name>
</gene>
<dbReference type="AlphaFoldDB" id="A0AAW1FR96"/>
<dbReference type="EMBL" id="JBCEZU010000034">
    <property type="protein sequence ID" value="KAK9537181.1"/>
    <property type="molecule type" value="Genomic_DNA"/>
</dbReference>
<evidence type="ECO:0000313" key="3">
    <source>
        <dbReference type="Proteomes" id="UP001488805"/>
    </source>
</evidence>
<evidence type="ECO:0000256" key="1">
    <source>
        <dbReference type="SAM" id="MobiDB-lite"/>
    </source>
</evidence>
<evidence type="ECO:0000313" key="2">
    <source>
        <dbReference type="EMBL" id="KAK9537181.1"/>
    </source>
</evidence>